<evidence type="ECO:0000313" key="1">
    <source>
        <dbReference type="EMBL" id="OLP86193.1"/>
    </source>
</evidence>
<accession>A0A1Q9CTG3</accession>
<dbReference type="SUPFAM" id="SSF56784">
    <property type="entry name" value="HAD-like"/>
    <property type="match status" value="1"/>
</dbReference>
<dbReference type="InterPro" id="IPR006439">
    <property type="entry name" value="HAD-SF_hydro_IA"/>
</dbReference>
<dbReference type="NCBIfam" id="TIGR01509">
    <property type="entry name" value="HAD-SF-IA-v3"/>
    <property type="match status" value="1"/>
</dbReference>
<dbReference type="PROSITE" id="PS50011">
    <property type="entry name" value="PROTEIN_KINASE_DOM"/>
    <property type="match status" value="1"/>
</dbReference>
<protein>
    <submittedName>
        <fullName evidence="1">CBL-interacting serine/threonine-protein kinase 15</fullName>
    </submittedName>
</protein>
<dbReference type="Pfam" id="PF00702">
    <property type="entry name" value="Hydrolase"/>
    <property type="match status" value="1"/>
</dbReference>
<dbReference type="InterPro" id="IPR023214">
    <property type="entry name" value="HAD_sf"/>
</dbReference>
<dbReference type="OrthoDB" id="1065058at2759"/>
<dbReference type="SFLD" id="SFLDG01129">
    <property type="entry name" value="C1.5:_HAD__Beta-PGM__Phosphata"/>
    <property type="match status" value="1"/>
</dbReference>
<dbReference type="SMART" id="SM00220">
    <property type="entry name" value="S_TKc"/>
    <property type="match status" value="1"/>
</dbReference>
<dbReference type="PANTHER" id="PTHR12725:SF117">
    <property type="entry name" value="HALOACID DEHALOGENASE-LIKE HYDROLASE"/>
    <property type="match status" value="1"/>
</dbReference>
<sequence>MAEIDAILFDLDDTLYPVSTGFSDHRNGEVVCKFMVDYLGFDSMQSAKALRDEYFQRYHSTMKGLNVAMEEGRLPKPFQQEDLGQFWADHCDFARFIHPDPEQFQVIHSLAQVGLKLAVFTNSPRKYALSCLDKLGLRTLFPDDRIFAVEDVLPACKPQPEAFKQVLESIGSCPEKTVIFEDSMKNIRACKALGIRTVLVDEFQGGATGAAAGEAALLHDIPEHADPAVDVVIKDLLEVPTVLPGMWQKRFEAVRPRYMAPEIIRGEGYSGFAADMWALGVVLFALLSGTLPFSAKTEMQLYARIRRGSFTFPDCLGDSQKRLLRGVMRKDATARPSASALLQHAWVAGRDDAGHLSSVAAATALMTDSGKASNRLQAPQPAEAPVRAHGYPKSVTNQTAHLDDLTQKICGISNKGATAFGGS</sequence>
<keyword evidence="1" id="KW-0418">Kinase</keyword>
<dbReference type="Gene3D" id="1.10.150.450">
    <property type="match status" value="1"/>
</dbReference>
<keyword evidence="2" id="KW-1185">Reference proteome</keyword>
<dbReference type="InterPro" id="IPR011009">
    <property type="entry name" value="Kinase-like_dom_sf"/>
</dbReference>
<proteinExistence type="predicted"/>
<comment type="caution">
    <text evidence="1">The sequence shown here is derived from an EMBL/GenBank/DDBJ whole genome shotgun (WGS) entry which is preliminary data.</text>
</comment>
<dbReference type="InterPro" id="IPR036412">
    <property type="entry name" value="HAD-like_sf"/>
</dbReference>
<dbReference type="Proteomes" id="UP000186817">
    <property type="component" value="Unassembled WGS sequence"/>
</dbReference>
<gene>
    <name evidence="1" type="primary">CIPK15</name>
    <name evidence="1" type="ORF">AK812_SmicGene32720</name>
</gene>
<reference evidence="1 2" key="1">
    <citation type="submission" date="2016-02" db="EMBL/GenBank/DDBJ databases">
        <title>Genome analysis of coral dinoflagellate symbionts highlights evolutionary adaptations to a symbiotic lifestyle.</title>
        <authorList>
            <person name="Aranda M."/>
            <person name="Li Y."/>
            <person name="Liew Y.J."/>
            <person name="Baumgarten S."/>
            <person name="Simakov O."/>
            <person name="Wilson M."/>
            <person name="Piel J."/>
            <person name="Ashoor H."/>
            <person name="Bougouffa S."/>
            <person name="Bajic V.B."/>
            <person name="Ryu T."/>
            <person name="Ravasi T."/>
            <person name="Bayer T."/>
            <person name="Micklem G."/>
            <person name="Kim H."/>
            <person name="Bhak J."/>
            <person name="Lajeunesse T.C."/>
            <person name="Voolstra C.R."/>
        </authorList>
    </citation>
    <scope>NUCLEOTIDE SEQUENCE [LARGE SCALE GENOMIC DNA]</scope>
    <source>
        <strain evidence="1 2">CCMP2467</strain>
    </source>
</reference>
<dbReference type="Gene3D" id="1.10.510.10">
    <property type="entry name" value="Transferase(Phosphotransferase) domain 1"/>
    <property type="match status" value="1"/>
</dbReference>
<dbReference type="SFLD" id="SFLDS00003">
    <property type="entry name" value="Haloacid_Dehalogenase"/>
    <property type="match status" value="1"/>
</dbReference>
<dbReference type="InterPro" id="IPR000719">
    <property type="entry name" value="Prot_kinase_dom"/>
</dbReference>
<keyword evidence="1" id="KW-0808">Transferase</keyword>
<organism evidence="1 2">
    <name type="scientific">Symbiodinium microadriaticum</name>
    <name type="common">Dinoflagellate</name>
    <name type="synonym">Zooxanthella microadriatica</name>
    <dbReference type="NCBI Taxonomy" id="2951"/>
    <lineage>
        <taxon>Eukaryota</taxon>
        <taxon>Sar</taxon>
        <taxon>Alveolata</taxon>
        <taxon>Dinophyceae</taxon>
        <taxon>Suessiales</taxon>
        <taxon>Symbiodiniaceae</taxon>
        <taxon>Symbiodinium</taxon>
    </lineage>
</organism>
<evidence type="ECO:0000313" key="2">
    <source>
        <dbReference type="Proteomes" id="UP000186817"/>
    </source>
</evidence>
<name>A0A1Q9CTG3_SYMMI</name>
<dbReference type="Gene3D" id="3.40.50.1000">
    <property type="entry name" value="HAD superfamily/HAD-like"/>
    <property type="match status" value="1"/>
</dbReference>
<dbReference type="Pfam" id="PF00069">
    <property type="entry name" value="Pkinase"/>
    <property type="match status" value="1"/>
</dbReference>
<dbReference type="GO" id="GO:0005524">
    <property type="term" value="F:ATP binding"/>
    <property type="evidence" value="ECO:0007669"/>
    <property type="project" value="InterPro"/>
</dbReference>
<dbReference type="SUPFAM" id="SSF56112">
    <property type="entry name" value="Protein kinase-like (PK-like)"/>
    <property type="match status" value="1"/>
</dbReference>
<dbReference type="PRINTS" id="PR00413">
    <property type="entry name" value="HADHALOGNASE"/>
</dbReference>
<dbReference type="GO" id="GO:0004672">
    <property type="term" value="F:protein kinase activity"/>
    <property type="evidence" value="ECO:0007669"/>
    <property type="project" value="InterPro"/>
</dbReference>
<dbReference type="AlphaFoldDB" id="A0A1Q9CTG3"/>
<dbReference type="PANTHER" id="PTHR12725">
    <property type="entry name" value="HALOACID DEHALOGENASE-LIKE HYDROLASE"/>
    <property type="match status" value="1"/>
</dbReference>
<dbReference type="EMBL" id="LSRX01000930">
    <property type="protein sequence ID" value="OLP86193.1"/>
    <property type="molecule type" value="Genomic_DNA"/>
</dbReference>